<feature type="chain" id="PRO_5036483151" description="Secreted protein" evidence="1">
    <location>
        <begin position="24"/>
        <end position="82"/>
    </location>
</feature>
<dbReference type="AlphaFoldDB" id="A0A8V0Z2P0"/>
<proteinExistence type="predicted"/>
<keyword evidence="3" id="KW-1185">Reference proteome</keyword>
<accession>A0A8V0Z2P0</accession>
<evidence type="ECO:0000256" key="1">
    <source>
        <dbReference type="SAM" id="SignalP"/>
    </source>
</evidence>
<evidence type="ECO:0000313" key="3">
    <source>
        <dbReference type="Proteomes" id="UP000000539"/>
    </source>
</evidence>
<feature type="signal peptide" evidence="1">
    <location>
        <begin position="1"/>
        <end position="23"/>
    </location>
</feature>
<reference evidence="2" key="2">
    <citation type="submission" date="2025-08" db="UniProtKB">
        <authorList>
            <consortium name="Ensembl"/>
        </authorList>
    </citation>
    <scope>IDENTIFICATION</scope>
    <source>
        <strain evidence="2">broiler</strain>
    </source>
</reference>
<dbReference type="Proteomes" id="UP000000539">
    <property type="component" value="Chromosome 5"/>
</dbReference>
<evidence type="ECO:0008006" key="4">
    <source>
        <dbReference type="Google" id="ProtNLM"/>
    </source>
</evidence>
<sequence length="82" mass="9160">MLGCRIWAQLRLSPLWCFTLSRCNESLFSLSQHQEIQIRSAFPEVRVSASTGSLPRGRNRILSPPMCPTAWLLPPSFVSSAA</sequence>
<evidence type="ECO:0000313" key="2">
    <source>
        <dbReference type="Ensembl" id="ENSGALP00010022871.1"/>
    </source>
</evidence>
<reference evidence="2" key="1">
    <citation type="submission" date="2020-11" db="EMBL/GenBank/DDBJ databases">
        <title>Gallus gallus (Chicken) genome, bGalGal1, GRCg7b, maternal haplotype autosomes + Z &amp; W.</title>
        <authorList>
            <person name="Warren W."/>
            <person name="Formenti G."/>
            <person name="Fedrigo O."/>
            <person name="Haase B."/>
            <person name="Mountcastle J."/>
            <person name="Balacco J."/>
            <person name="Tracey A."/>
            <person name="Schneider V."/>
            <person name="Okimoto R."/>
            <person name="Cheng H."/>
            <person name="Hawken R."/>
            <person name="Howe K."/>
            <person name="Jarvis E.D."/>
        </authorList>
    </citation>
    <scope>NUCLEOTIDE SEQUENCE [LARGE SCALE GENOMIC DNA]</scope>
    <source>
        <strain evidence="2">Broiler</strain>
    </source>
</reference>
<name>A0A8V0Z2P0_CHICK</name>
<organism evidence="2 3">
    <name type="scientific">Gallus gallus</name>
    <name type="common">Chicken</name>
    <dbReference type="NCBI Taxonomy" id="9031"/>
    <lineage>
        <taxon>Eukaryota</taxon>
        <taxon>Metazoa</taxon>
        <taxon>Chordata</taxon>
        <taxon>Craniata</taxon>
        <taxon>Vertebrata</taxon>
        <taxon>Euteleostomi</taxon>
        <taxon>Archelosauria</taxon>
        <taxon>Archosauria</taxon>
        <taxon>Dinosauria</taxon>
        <taxon>Saurischia</taxon>
        <taxon>Theropoda</taxon>
        <taxon>Coelurosauria</taxon>
        <taxon>Aves</taxon>
        <taxon>Neognathae</taxon>
        <taxon>Galloanserae</taxon>
        <taxon>Galliformes</taxon>
        <taxon>Phasianidae</taxon>
        <taxon>Phasianinae</taxon>
        <taxon>Gallus</taxon>
    </lineage>
</organism>
<keyword evidence="1" id="KW-0732">Signal</keyword>
<dbReference type="Ensembl" id="ENSGALT00010039608.1">
    <property type="protein sequence ID" value="ENSGALP00010022871.1"/>
    <property type="gene ID" value="ENSGALG00010016439.1"/>
</dbReference>
<protein>
    <recommendedName>
        <fullName evidence="4">Secreted protein</fullName>
    </recommendedName>
</protein>
<reference evidence="2" key="3">
    <citation type="submission" date="2025-09" db="UniProtKB">
        <authorList>
            <consortium name="Ensembl"/>
        </authorList>
    </citation>
    <scope>IDENTIFICATION</scope>
    <source>
        <strain evidence="2">broiler</strain>
    </source>
</reference>